<dbReference type="EMBL" id="OGUS01000137">
    <property type="protein sequence ID" value="SPC19982.1"/>
    <property type="molecule type" value="Genomic_DNA"/>
</dbReference>
<sequence length="168" mass="17736">MPYTAESWVSSLSKSASAQIAISVVLAARSHCMPGGAACAAVAWSASMAISDEKILMFTFTFRRYRRVANKLLLPQGWLDAVLPQLAAWFNGAQVIGSGSYLAMHCARSNTAAAAIPCHVSFICGKTPLAGTAFMCPVPHIAASLRLPASTSTHLALSGKRMLTIIKP</sequence>
<comment type="caution">
    <text evidence="1">The sequence shown here is derived from an EMBL/GenBank/DDBJ whole genome shotgun (WGS) entry which is preliminary data.</text>
</comment>
<dbReference type="AlphaFoldDB" id="A0A976GCP1"/>
<accession>A0A976GCP1</accession>
<organism evidence="1 2">
    <name type="scientific">Cupriavidus oxalaticus</name>
    <dbReference type="NCBI Taxonomy" id="96344"/>
    <lineage>
        <taxon>Bacteria</taxon>
        <taxon>Pseudomonadati</taxon>
        <taxon>Pseudomonadota</taxon>
        <taxon>Betaproteobacteria</taxon>
        <taxon>Burkholderiales</taxon>
        <taxon>Burkholderiaceae</taxon>
        <taxon>Cupriavidus</taxon>
    </lineage>
</organism>
<evidence type="ECO:0000313" key="1">
    <source>
        <dbReference type="EMBL" id="SPC19982.1"/>
    </source>
</evidence>
<protein>
    <submittedName>
        <fullName evidence="1">Uncharacterized protein</fullName>
    </submittedName>
</protein>
<evidence type="ECO:0000313" key="2">
    <source>
        <dbReference type="Proteomes" id="UP000256862"/>
    </source>
</evidence>
<gene>
    <name evidence="1" type="ORF">CO2235_MP20307</name>
</gene>
<dbReference type="Proteomes" id="UP000256862">
    <property type="component" value="Plasmid CO2235_mp"/>
</dbReference>
<reference evidence="1 2" key="1">
    <citation type="submission" date="2018-01" db="EMBL/GenBank/DDBJ databases">
        <authorList>
            <person name="Clerissi C."/>
        </authorList>
    </citation>
    <scope>NUCLEOTIDE SEQUENCE [LARGE SCALE GENOMIC DNA]</scope>
    <source>
        <strain evidence="1">Cupriavidus oxalaticus LMG 2235</strain>
        <plasmid evidence="2">co2235_mp</plasmid>
    </source>
</reference>
<proteinExistence type="predicted"/>
<name>A0A976GCP1_9BURK</name>
<geneLocation type="plasmid" evidence="2">
    <name>co2235_mp</name>
</geneLocation>